<dbReference type="NCBIfam" id="TIGR04294">
    <property type="entry name" value="pre_pil_HX9DG"/>
    <property type="match status" value="1"/>
</dbReference>
<evidence type="ECO:0000313" key="4">
    <source>
        <dbReference type="Proteomes" id="UP000187735"/>
    </source>
</evidence>
<dbReference type="NCBIfam" id="TIGR02532">
    <property type="entry name" value="IV_pilin_GFxxxE"/>
    <property type="match status" value="1"/>
</dbReference>
<dbReference type="Gene3D" id="3.30.700.10">
    <property type="entry name" value="Glycoprotein, Type 4 Pilin"/>
    <property type="match status" value="1"/>
</dbReference>
<name>A0A1P8WNH6_9PLAN</name>
<dbReference type="PANTHER" id="PTHR30093">
    <property type="entry name" value="GENERAL SECRETION PATHWAY PROTEIN G"/>
    <property type="match status" value="1"/>
</dbReference>
<feature type="transmembrane region" description="Helical" evidence="1">
    <location>
        <begin position="20"/>
        <end position="38"/>
    </location>
</feature>
<dbReference type="InterPro" id="IPR012902">
    <property type="entry name" value="N_methyl_site"/>
</dbReference>
<gene>
    <name evidence="3" type="ORF">Fuma_05244</name>
</gene>
<feature type="domain" description="DUF1559" evidence="2">
    <location>
        <begin position="39"/>
        <end position="321"/>
    </location>
</feature>
<dbReference type="STRING" id="1891926.Fuma_05244"/>
<organism evidence="3 4">
    <name type="scientific">Fuerstiella marisgermanici</name>
    <dbReference type="NCBI Taxonomy" id="1891926"/>
    <lineage>
        <taxon>Bacteria</taxon>
        <taxon>Pseudomonadati</taxon>
        <taxon>Planctomycetota</taxon>
        <taxon>Planctomycetia</taxon>
        <taxon>Planctomycetales</taxon>
        <taxon>Planctomycetaceae</taxon>
        <taxon>Fuerstiella</taxon>
    </lineage>
</organism>
<keyword evidence="1" id="KW-1133">Transmembrane helix</keyword>
<dbReference type="Pfam" id="PF07596">
    <property type="entry name" value="SBP_bac_10"/>
    <property type="match status" value="1"/>
</dbReference>
<keyword evidence="4" id="KW-1185">Reference proteome</keyword>
<proteinExistence type="predicted"/>
<evidence type="ECO:0000259" key="2">
    <source>
        <dbReference type="Pfam" id="PF07596"/>
    </source>
</evidence>
<protein>
    <submittedName>
        <fullName evidence="3">Putative major pilin subunit</fullName>
    </submittedName>
</protein>
<dbReference type="InterPro" id="IPR045584">
    <property type="entry name" value="Pilin-like"/>
</dbReference>
<dbReference type="InterPro" id="IPR011453">
    <property type="entry name" value="DUF1559"/>
</dbReference>
<evidence type="ECO:0000256" key="1">
    <source>
        <dbReference type="SAM" id="Phobius"/>
    </source>
</evidence>
<dbReference type="InterPro" id="IPR027558">
    <property type="entry name" value="Pre_pil_HX9DG_C"/>
</dbReference>
<dbReference type="Pfam" id="PF07963">
    <property type="entry name" value="N_methyl"/>
    <property type="match status" value="1"/>
</dbReference>
<dbReference type="Proteomes" id="UP000187735">
    <property type="component" value="Chromosome"/>
</dbReference>
<dbReference type="RefSeq" id="WP_077026730.1">
    <property type="nucleotide sequence ID" value="NZ_CP017641.1"/>
</dbReference>
<keyword evidence="1" id="KW-0812">Transmembrane</keyword>
<dbReference type="EMBL" id="CP017641">
    <property type="protein sequence ID" value="APZ95585.1"/>
    <property type="molecule type" value="Genomic_DNA"/>
</dbReference>
<dbReference type="OrthoDB" id="240776at2"/>
<reference evidence="3 4" key="1">
    <citation type="journal article" date="2016" name="Front. Microbiol.">
        <title>Fuerstia marisgermanicae gen. nov., sp. nov., an Unusual Member of the Phylum Planctomycetes from the German Wadden Sea.</title>
        <authorList>
            <person name="Kohn T."/>
            <person name="Heuer A."/>
            <person name="Jogler M."/>
            <person name="Vollmers J."/>
            <person name="Boedeker C."/>
            <person name="Bunk B."/>
            <person name="Rast P."/>
            <person name="Borchert D."/>
            <person name="Glockner I."/>
            <person name="Freese H.M."/>
            <person name="Klenk H.P."/>
            <person name="Overmann J."/>
            <person name="Kaster A.K."/>
            <person name="Rohde M."/>
            <person name="Wiegand S."/>
            <person name="Jogler C."/>
        </authorList>
    </citation>
    <scope>NUCLEOTIDE SEQUENCE [LARGE SCALE GENOMIC DNA]</scope>
    <source>
        <strain evidence="3 4">NH11</strain>
    </source>
</reference>
<keyword evidence="1" id="KW-0472">Membrane</keyword>
<evidence type="ECO:0000313" key="3">
    <source>
        <dbReference type="EMBL" id="APZ95585.1"/>
    </source>
</evidence>
<sequence>MRHRPNKWKSSERGFTIIELLVVIAIIAILISLLLPAVQQAREAARRTQCKNNLKQLGIALHNYHDIHGMFPTGLSGSPDDNFGCDDDGYAWGVMILPQLEQTNLYQTLPITANWVGPHTGTTETGMGFIGGSANYCAIRGHYAANGTIIPGSETVIKAFRCPSSALPDRIPPVYSQGKAEHNYASSNPHAVGMAVSDYKYCGGFGDRGFGAKPRDLFYSGRAFNTRIRDITDGTSNTIAVGESAYPGISGNELPTWMGGVNSDENVLFKTQWPSTINAGTTPNDFSAAIDDDCPFSWHTGGAQFLFADGSVTFLSENLDTGYKTEPTTWVADGIFEALGTIDDGLPISGDAF</sequence>
<dbReference type="AlphaFoldDB" id="A0A1P8WNH6"/>
<dbReference type="KEGG" id="fmr:Fuma_05244"/>
<accession>A0A1P8WNH6</accession>
<dbReference type="PANTHER" id="PTHR30093:SF2">
    <property type="entry name" value="TYPE II SECRETION SYSTEM PROTEIN H"/>
    <property type="match status" value="1"/>
</dbReference>
<dbReference type="SUPFAM" id="SSF54523">
    <property type="entry name" value="Pili subunits"/>
    <property type="match status" value="1"/>
</dbReference>